<evidence type="ECO:0000313" key="1">
    <source>
        <dbReference type="EMBL" id="GHH44274.1"/>
    </source>
</evidence>
<proteinExistence type="predicted"/>
<sequence length="50" mass="5782">MPGPAHSQDQTARLPVTEARHAVSERDIALQLPEWDLLPPAEFLDRHRRR</sequence>
<dbReference type="EMBL" id="BNAR01000006">
    <property type="protein sequence ID" value="GHH44274.1"/>
    <property type="molecule type" value="Genomic_DNA"/>
</dbReference>
<evidence type="ECO:0000313" key="2">
    <source>
        <dbReference type="Proteomes" id="UP000605568"/>
    </source>
</evidence>
<comment type="caution">
    <text evidence="1">The sequence shown here is derived from an EMBL/GenBank/DDBJ whole genome shotgun (WGS) entry which is preliminary data.</text>
</comment>
<protein>
    <submittedName>
        <fullName evidence="1">Uncharacterized protein</fullName>
    </submittedName>
</protein>
<accession>A0ABQ3MJJ7</accession>
<dbReference type="Proteomes" id="UP000605568">
    <property type="component" value="Unassembled WGS sequence"/>
</dbReference>
<gene>
    <name evidence="1" type="ORF">GCM10017774_43560</name>
</gene>
<organism evidence="1 2">
    <name type="scientific">Lentzea cavernae</name>
    <dbReference type="NCBI Taxonomy" id="2020703"/>
    <lineage>
        <taxon>Bacteria</taxon>
        <taxon>Bacillati</taxon>
        <taxon>Actinomycetota</taxon>
        <taxon>Actinomycetes</taxon>
        <taxon>Pseudonocardiales</taxon>
        <taxon>Pseudonocardiaceae</taxon>
        <taxon>Lentzea</taxon>
    </lineage>
</organism>
<keyword evidence="2" id="KW-1185">Reference proteome</keyword>
<reference evidence="2" key="1">
    <citation type="journal article" date="2019" name="Int. J. Syst. Evol. Microbiol.">
        <title>The Global Catalogue of Microorganisms (GCM) 10K type strain sequencing project: providing services to taxonomists for standard genome sequencing and annotation.</title>
        <authorList>
            <consortium name="The Broad Institute Genomics Platform"/>
            <consortium name="The Broad Institute Genome Sequencing Center for Infectious Disease"/>
            <person name="Wu L."/>
            <person name="Ma J."/>
        </authorList>
    </citation>
    <scope>NUCLEOTIDE SEQUENCE [LARGE SCALE GENOMIC DNA]</scope>
    <source>
        <strain evidence="2">CGMCC 4.7367</strain>
    </source>
</reference>
<dbReference type="RefSeq" id="WP_191300297.1">
    <property type="nucleotide sequence ID" value="NZ_BNAR01000006.1"/>
</dbReference>
<name>A0ABQ3MJJ7_9PSEU</name>